<accession>A0A0L6VDV4</accession>
<keyword evidence="1 5" id="KW-0479">Metal-binding</keyword>
<evidence type="ECO:0000313" key="9">
    <source>
        <dbReference type="Proteomes" id="UP000037035"/>
    </source>
</evidence>
<evidence type="ECO:0000313" key="8">
    <source>
        <dbReference type="EMBL" id="KNZ58956.1"/>
    </source>
</evidence>
<feature type="compositionally biased region" description="Basic and acidic residues" evidence="6">
    <location>
        <begin position="272"/>
        <end position="285"/>
    </location>
</feature>
<dbReference type="AlphaFoldDB" id="A0A0L6VDV4"/>
<dbReference type="SUPFAM" id="SSF51197">
    <property type="entry name" value="Clavaminate synthase-like"/>
    <property type="match status" value="1"/>
</dbReference>
<evidence type="ECO:0000256" key="4">
    <source>
        <dbReference type="ARBA" id="ARBA00023004"/>
    </source>
</evidence>
<dbReference type="InterPro" id="IPR004574">
    <property type="entry name" value="Alkb"/>
</dbReference>
<dbReference type="InterPro" id="IPR037151">
    <property type="entry name" value="AlkB-like_sf"/>
</dbReference>
<dbReference type="OrthoDB" id="6614653at2759"/>
<comment type="caution">
    <text evidence="8">The sequence shown here is derived from an EMBL/GenBank/DDBJ whole genome shotgun (WGS) entry which is preliminary data.</text>
</comment>
<dbReference type="STRING" id="27349.A0A0L6VDV4"/>
<evidence type="ECO:0000256" key="5">
    <source>
        <dbReference type="PIRSR" id="PIRSR604574-2"/>
    </source>
</evidence>
<protein>
    <recommendedName>
        <fullName evidence="7">Fe2OG dioxygenase domain-containing protein</fullName>
    </recommendedName>
</protein>
<sequence>MELDQQVRSPIQVDMVLETFHKATASKYSRKKLEKMRRNYHLSRSLQPDYQDAQSNPTPFRAIEQYYKRRLWEPDYNLGFGHHSIPPPPPTTPSTSTSCVQIEWSTPNRAQNIQAHIHTLPPSTDQLIKPCQSCHPRTSQRICTFPKQYPGLIYLPSYLCPHQQVDLVEDCLTNGLRKPNVTNVDTHWQVPHEPGMYDLYRTWLNEHTDEPDPDTESSRFILKPRKTSTDAPEATQKPLSSSQEAANTTKTTTRRQKVEFEPINSENYLVSRNDRPKEDPAGSKRVEPMHIRDIWMNGKLRWCTIGWQYHWPTKTYHFERDPSPISDLVQSVCKNLVNRVIPWDMIEEEFEGQDKADSATADWKTNYRPEAGVINFYQYRDALTAHIDHSEVCTDAPLISLSVGQACMFLISASRDEEPLALKLESGDGLIMAGPSRRYFHGVPRIIEESLPVWLQSSSHHSPLPPWALWFQKGGRINLNVRQVF</sequence>
<name>A0A0L6VDV4_9BASI</name>
<dbReference type="Gene3D" id="2.60.120.590">
    <property type="entry name" value="Alpha-ketoglutarate-dependent dioxygenase AlkB-like"/>
    <property type="match status" value="1"/>
</dbReference>
<evidence type="ECO:0000256" key="2">
    <source>
        <dbReference type="ARBA" id="ARBA00022964"/>
    </source>
</evidence>
<dbReference type="PROSITE" id="PS51471">
    <property type="entry name" value="FE2OG_OXY"/>
    <property type="match status" value="1"/>
</dbReference>
<feature type="binding site" evidence="5">
    <location>
        <position position="388"/>
    </location>
    <ligand>
        <name>Fe cation</name>
        <dbReference type="ChEBI" id="CHEBI:24875"/>
        <note>catalytic</note>
    </ligand>
</feature>
<comment type="cofactor">
    <cofactor evidence="5">
        <name>Fe(2+)</name>
        <dbReference type="ChEBI" id="CHEBI:29033"/>
    </cofactor>
    <text evidence="5">Binds 1 Fe(2+) ion per subunit.</text>
</comment>
<dbReference type="GO" id="GO:0005737">
    <property type="term" value="C:cytoplasm"/>
    <property type="evidence" value="ECO:0007669"/>
    <property type="project" value="TreeGrafter"/>
</dbReference>
<gene>
    <name evidence="8" type="ORF">VP01_1827g6</name>
</gene>
<dbReference type="PANTHER" id="PTHR16557">
    <property type="entry name" value="ALKYLATED DNA REPAIR PROTEIN ALKB-RELATED"/>
    <property type="match status" value="1"/>
</dbReference>
<organism evidence="8 9">
    <name type="scientific">Puccinia sorghi</name>
    <dbReference type="NCBI Taxonomy" id="27349"/>
    <lineage>
        <taxon>Eukaryota</taxon>
        <taxon>Fungi</taxon>
        <taxon>Dikarya</taxon>
        <taxon>Basidiomycota</taxon>
        <taxon>Pucciniomycotina</taxon>
        <taxon>Pucciniomycetes</taxon>
        <taxon>Pucciniales</taxon>
        <taxon>Pucciniaceae</taxon>
        <taxon>Puccinia</taxon>
    </lineage>
</organism>
<dbReference type="Pfam" id="PF13532">
    <property type="entry name" value="2OG-FeII_Oxy_2"/>
    <property type="match status" value="1"/>
</dbReference>
<proteinExistence type="predicted"/>
<evidence type="ECO:0000256" key="1">
    <source>
        <dbReference type="ARBA" id="ARBA00022723"/>
    </source>
</evidence>
<keyword evidence="3" id="KW-0560">Oxidoreductase</keyword>
<dbReference type="InterPro" id="IPR005123">
    <property type="entry name" value="Oxoglu/Fe-dep_dioxygenase_dom"/>
</dbReference>
<dbReference type="Proteomes" id="UP000037035">
    <property type="component" value="Unassembled WGS sequence"/>
</dbReference>
<evidence type="ECO:0000259" key="7">
    <source>
        <dbReference type="PROSITE" id="PS51471"/>
    </source>
</evidence>
<keyword evidence="4 5" id="KW-0408">Iron</keyword>
<feature type="binding site" evidence="5">
    <location>
        <position position="386"/>
    </location>
    <ligand>
        <name>Fe cation</name>
        <dbReference type="ChEBI" id="CHEBI:24875"/>
        <note>catalytic</note>
    </ligand>
</feature>
<dbReference type="GO" id="GO:0051213">
    <property type="term" value="F:dioxygenase activity"/>
    <property type="evidence" value="ECO:0007669"/>
    <property type="project" value="UniProtKB-KW"/>
</dbReference>
<feature type="binding site" evidence="5">
    <location>
        <position position="441"/>
    </location>
    <ligand>
        <name>Fe cation</name>
        <dbReference type="ChEBI" id="CHEBI:24875"/>
        <note>catalytic</note>
    </ligand>
</feature>
<dbReference type="InterPro" id="IPR027450">
    <property type="entry name" value="AlkB-like"/>
</dbReference>
<dbReference type="PANTHER" id="PTHR16557:SF2">
    <property type="entry name" value="NUCLEIC ACID DIOXYGENASE ALKBH1"/>
    <property type="match status" value="1"/>
</dbReference>
<evidence type="ECO:0000256" key="6">
    <source>
        <dbReference type="SAM" id="MobiDB-lite"/>
    </source>
</evidence>
<dbReference type="VEuPathDB" id="FungiDB:VP01_1827g6"/>
<dbReference type="EMBL" id="LAVV01006645">
    <property type="protein sequence ID" value="KNZ58956.1"/>
    <property type="molecule type" value="Genomic_DNA"/>
</dbReference>
<feature type="region of interest" description="Disordered" evidence="6">
    <location>
        <begin position="208"/>
        <end position="285"/>
    </location>
</feature>
<dbReference type="GO" id="GO:0005634">
    <property type="term" value="C:nucleus"/>
    <property type="evidence" value="ECO:0007669"/>
    <property type="project" value="TreeGrafter"/>
</dbReference>
<feature type="domain" description="Fe2OG dioxygenase" evidence="7">
    <location>
        <begin position="365"/>
        <end position="485"/>
    </location>
</feature>
<evidence type="ECO:0000256" key="3">
    <source>
        <dbReference type="ARBA" id="ARBA00023002"/>
    </source>
</evidence>
<keyword evidence="2" id="KW-0223">Dioxygenase</keyword>
<reference evidence="8 9" key="1">
    <citation type="submission" date="2015-08" db="EMBL/GenBank/DDBJ databases">
        <title>Next Generation Sequencing and Analysis of the Genome of Puccinia sorghi L Schw, the Causal Agent of Maize Common Rust.</title>
        <authorList>
            <person name="Rochi L."/>
            <person name="Burguener G."/>
            <person name="Darino M."/>
            <person name="Turjanski A."/>
            <person name="Kreff E."/>
            <person name="Dieguez M.J."/>
            <person name="Sacco F."/>
        </authorList>
    </citation>
    <scope>NUCLEOTIDE SEQUENCE [LARGE SCALE GENOMIC DNA]</scope>
    <source>
        <strain evidence="8 9">RO10H11247</strain>
    </source>
</reference>
<feature type="compositionally biased region" description="Polar residues" evidence="6">
    <location>
        <begin position="237"/>
        <end position="251"/>
    </location>
</feature>
<dbReference type="GO" id="GO:0046872">
    <property type="term" value="F:metal ion binding"/>
    <property type="evidence" value="ECO:0007669"/>
    <property type="project" value="UniProtKB-KW"/>
</dbReference>
<keyword evidence="9" id="KW-1185">Reference proteome</keyword>